<keyword evidence="1" id="KW-1133">Transmembrane helix</keyword>
<keyword evidence="1" id="KW-0812">Transmembrane</keyword>
<dbReference type="PANTHER" id="PTHR35395">
    <property type="entry name" value="DUF6536 DOMAIN-CONTAINING PROTEIN"/>
    <property type="match status" value="1"/>
</dbReference>
<protein>
    <submittedName>
        <fullName evidence="3">Uncharacterized protein</fullName>
    </submittedName>
</protein>
<keyword evidence="1" id="KW-0472">Membrane</keyword>
<keyword evidence="2" id="KW-0732">Signal</keyword>
<name>A0A8H4SSP8_9HYPO</name>
<feature type="transmembrane region" description="Helical" evidence="1">
    <location>
        <begin position="416"/>
        <end position="431"/>
    </location>
</feature>
<feature type="chain" id="PRO_5034723646" evidence="2">
    <location>
        <begin position="19"/>
        <end position="455"/>
    </location>
</feature>
<dbReference type="EMBL" id="JABEXW010001260">
    <property type="protein sequence ID" value="KAF4945111.1"/>
    <property type="molecule type" value="Genomic_DNA"/>
</dbReference>
<dbReference type="OrthoDB" id="8300194at2759"/>
<dbReference type="Proteomes" id="UP000622797">
    <property type="component" value="Unassembled WGS sequence"/>
</dbReference>
<feature type="signal peptide" evidence="2">
    <location>
        <begin position="1"/>
        <end position="18"/>
    </location>
</feature>
<sequence>MGQSIGTLFPLRWRLWLGKLLFRPLGPSTFRASWHRVIKGPCDPPAVEAMQYVASHTSIPLPRVYAVHTKQNSKSFIEMAWNSVFFDVIPISSYQVAVVTKDFKNDKKTWNNSFVSDGEYWITYAPGVRPGDHTAKLREMLYKDKLERLNNTDCIKRYLDTESQHKDVILVEANTSMTDGLSLAPEAANSSLIYLHWSMRYAQGWMWGSNWLCSGFLKVHKTRGYWERPKAWCTKEFLVLKADAWTLGIVYWNHGHTVVRQRAVEIDHCLSAGSEKIKDGCAIRYSMVLLILVTSLNAAILVCMGLTWRLHAQNKKEVSDGQWQKVQLVVLGDAISSFLQHPDEYTSEARFVEKQDCNGRASWSASPSATEMNARLARVTAPIRWYRAASLASWISILSLSVTFSFPFVFGTDQNSVSFATLIIGLVLLLIKSTNQLAKHDQSIENTFDVENGYW</sequence>
<accession>A0A8H4SSP8</accession>
<reference evidence="3" key="1">
    <citation type="journal article" date="2020" name="BMC Genomics">
        <title>Correction to: Identification and distribution of gene clusters required for synthesis of sphingolipid metabolism inhibitors in diverse species of the filamentous fungus Fusarium.</title>
        <authorList>
            <person name="Kim H.S."/>
            <person name="Lohmar J.M."/>
            <person name="Busman M."/>
            <person name="Brown D.W."/>
            <person name="Naumann T.A."/>
            <person name="Divon H.H."/>
            <person name="Lysoe E."/>
            <person name="Uhlig S."/>
            <person name="Proctor R.H."/>
        </authorList>
    </citation>
    <scope>NUCLEOTIDE SEQUENCE</scope>
    <source>
        <strain evidence="3">NRRL 20472</strain>
    </source>
</reference>
<evidence type="ECO:0000256" key="2">
    <source>
        <dbReference type="SAM" id="SignalP"/>
    </source>
</evidence>
<keyword evidence="4" id="KW-1185">Reference proteome</keyword>
<gene>
    <name evidence="3" type="ORF">FSARC_14504</name>
</gene>
<dbReference type="PANTHER" id="PTHR35395:SF1">
    <property type="entry name" value="DUF6536 DOMAIN-CONTAINING PROTEIN"/>
    <property type="match status" value="1"/>
</dbReference>
<organism evidence="3 4">
    <name type="scientific">Fusarium sarcochroum</name>
    <dbReference type="NCBI Taxonomy" id="1208366"/>
    <lineage>
        <taxon>Eukaryota</taxon>
        <taxon>Fungi</taxon>
        <taxon>Dikarya</taxon>
        <taxon>Ascomycota</taxon>
        <taxon>Pezizomycotina</taxon>
        <taxon>Sordariomycetes</taxon>
        <taxon>Hypocreomycetidae</taxon>
        <taxon>Hypocreales</taxon>
        <taxon>Nectriaceae</taxon>
        <taxon>Fusarium</taxon>
        <taxon>Fusarium lateritium species complex</taxon>
    </lineage>
</organism>
<comment type="caution">
    <text evidence="3">The sequence shown here is derived from an EMBL/GenBank/DDBJ whole genome shotgun (WGS) entry which is preliminary data.</text>
</comment>
<proteinExistence type="predicted"/>
<feature type="transmembrane region" description="Helical" evidence="1">
    <location>
        <begin position="385"/>
        <end position="410"/>
    </location>
</feature>
<feature type="transmembrane region" description="Helical" evidence="1">
    <location>
        <begin position="285"/>
        <end position="308"/>
    </location>
</feature>
<evidence type="ECO:0000313" key="3">
    <source>
        <dbReference type="EMBL" id="KAF4945111.1"/>
    </source>
</evidence>
<reference evidence="3" key="2">
    <citation type="submission" date="2020-05" db="EMBL/GenBank/DDBJ databases">
        <authorList>
            <person name="Kim H.-S."/>
            <person name="Proctor R.H."/>
            <person name="Brown D.W."/>
        </authorList>
    </citation>
    <scope>NUCLEOTIDE SEQUENCE</scope>
    <source>
        <strain evidence="3">NRRL 20472</strain>
    </source>
</reference>
<evidence type="ECO:0000313" key="4">
    <source>
        <dbReference type="Proteomes" id="UP000622797"/>
    </source>
</evidence>
<evidence type="ECO:0000256" key="1">
    <source>
        <dbReference type="SAM" id="Phobius"/>
    </source>
</evidence>
<dbReference type="AlphaFoldDB" id="A0A8H4SSP8"/>